<dbReference type="AlphaFoldDB" id="A0A9Q5HZM0"/>
<dbReference type="Proteomes" id="UP000757232">
    <property type="component" value="Unassembled WGS sequence"/>
</dbReference>
<accession>A0A9Q5HZM0</accession>
<gene>
    <name evidence="4" type="ORF">A7U60_g3884</name>
</gene>
<sequence>MRSLVSLVGIASFLGISVHAGTVVWSGSFDAYSSASDFDNWSWSNQVGEYQWYIHGSGATSDYLALDPSYKNPADTDETQGLRVTIDSSAIWNSDGMERTELIPQTSANLGTGNLIYHFSIMQDGENSPNFSGEHQILFFESHFTELKTGVSPNSTYLQWFANSQAQWGTEWEAGTWYNFAYDIDFDAQTVALYSSTGSDDLQLTVPAVSAATSSNSADFHVGVLSLLVSDVTENYYLSGVYVEEAPITTSISGSGAASSSSSESSSDSGDDSGFLC</sequence>
<feature type="domain" description="Glycoside hydrolase 131 catalytic N-terminal" evidence="3">
    <location>
        <begin position="23"/>
        <end position="246"/>
    </location>
</feature>
<organism evidence="4 5">
    <name type="scientific">Sanghuangporus baumii</name>
    <name type="common">Phellinus baumii</name>
    <dbReference type="NCBI Taxonomy" id="108892"/>
    <lineage>
        <taxon>Eukaryota</taxon>
        <taxon>Fungi</taxon>
        <taxon>Dikarya</taxon>
        <taxon>Basidiomycota</taxon>
        <taxon>Agaricomycotina</taxon>
        <taxon>Agaricomycetes</taxon>
        <taxon>Hymenochaetales</taxon>
        <taxon>Hymenochaetaceae</taxon>
        <taxon>Sanghuangporus</taxon>
    </lineage>
</organism>
<name>A0A9Q5HZM0_SANBA</name>
<evidence type="ECO:0000313" key="4">
    <source>
        <dbReference type="EMBL" id="OCB88929.1"/>
    </source>
</evidence>
<dbReference type="OrthoDB" id="120072at2759"/>
<keyword evidence="5" id="KW-1185">Reference proteome</keyword>
<dbReference type="PANTHER" id="PTHR34612">
    <property type="entry name" value="GH131_N DOMAIN-CONTAINING PROTEIN"/>
    <property type="match status" value="1"/>
</dbReference>
<reference evidence="4" key="1">
    <citation type="submission" date="2016-06" db="EMBL/GenBank/DDBJ databases">
        <title>Draft Genome sequence of the fungus Inonotus baumii.</title>
        <authorList>
            <person name="Zhu H."/>
            <person name="Lin W."/>
        </authorList>
    </citation>
    <scope>NUCLEOTIDE SEQUENCE</scope>
    <source>
        <strain evidence="4">821</strain>
    </source>
</reference>
<dbReference type="EMBL" id="LNZH02000167">
    <property type="protein sequence ID" value="OCB88929.1"/>
    <property type="molecule type" value="Genomic_DNA"/>
</dbReference>
<keyword evidence="2" id="KW-0732">Signal</keyword>
<evidence type="ECO:0000313" key="5">
    <source>
        <dbReference type="Proteomes" id="UP000757232"/>
    </source>
</evidence>
<feature type="region of interest" description="Disordered" evidence="1">
    <location>
        <begin position="253"/>
        <end position="277"/>
    </location>
</feature>
<dbReference type="Gene3D" id="2.60.120.1160">
    <property type="match status" value="1"/>
</dbReference>
<proteinExistence type="predicted"/>
<feature type="signal peptide" evidence="2">
    <location>
        <begin position="1"/>
        <end position="20"/>
    </location>
</feature>
<feature type="chain" id="PRO_5040213805" description="Glycoside hydrolase 131 catalytic N-terminal domain-containing protein" evidence="2">
    <location>
        <begin position="21"/>
        <end position="277"/>
    </location>
</feature>
<dbReference type="PANTHER" id="PTHR34612:SF6">
    <property type="entry name" value="GLYCOSIDE HYDROLASE 131 CATALYTIC N-TERMINAL DOMAIN-CONTAINING PROTEIN"/>
    <property type="match status" value="1"/>
</dbReference>
<protein>
    <recommendedName>
        <fullName evidence="3">Glycoside hydrolase 131 catalytic N-terminal domain-containing protein</fullName>
    </recommendedName>
</protein>
<dbReference type="Pfam" id="PF18271">
    <property type="entry name" value="GH131_N"/>
    <property type="match status" value="1"/>
</dbReference>
<evidence type="ECO:0000256" key="1">
    <source>
        <dbReference type="SAM" id="MobiDB-lite"/>
    </source>
</evidence>
<evidence type="ECO:0000259" key="3">
    <source>
        <dbReference type="Pfam" id="PF18271"/>
    </source>
</evidence>
<dbReference type="InterPro" id="IPR041524">
    <property type="entry name" value="GH131_N"/>
</dbReference>
<comment type="caution">
    <text evidence="4">The sequence shown here is derived from an EMBL/GenBank/DDBJ whole genome shotgun (WGS) entry which is preliminary data.</text>
</comment>
<evidence type="ECO:0000256" key="2">
    <source>
        <dbReference type="SAM" id="SignalP"/>
    </source>
</evidence>